<organism evidence="2 3">
    <name type="scientific">Motilimonas pumila</name>
    <dbReference type="NCBI Taxonomy" id="2303987"/>
    <lineage>
        <taxon>Bacteria</taxon>
        <taxon>Pseudomonadati</taxon>
        <taxon>Pseudomonadota</taxon>
        <taxon>Gammaproteobacteria</taxon>
        <taxon>Alteromonadales</taxon>
        <taxon>Alteromonadales genera incertae sedis</taxon>
        <taxon>Motilimonas</taxon>
    </lineage>
</organism>
<accession>A0A418YAL2</accession>
<dbReference type="InterPro" id="IPR029069">
    <property type="entry name" value="HotDog_dom_sf"/>
</dbReference>
<reference evidence="2 3" key="2">
    <citation type="submission" date="2019-01" db="EMBL/GenBank/DDBJ databases">
        <title>Motilimonas pumilus sp. nov., isolated from the gut of sea cucumber (Apostichopus japonicus).</title>
        <authorList>
            <person name="Wang F.-Q."/>
            <person name="Ren L.-H."/>
            <person name="Lin Y.-W."/>
            <person name="Sun G.-H."/>
            <person name="Du Z.-J."/>
            <person name="Zhao J.-X."/>
            <person name="Liu X.-J."/>
            <person name="Liu L.-J."/>
        </authorList>
    </citation>
    <scope>NUCLEOTIDE SEQUENCE [LARGE SCALE GENOMIC DNA]</scope>
    <source>
        <strain evidence="2 3">PLHSC7-2</strain>
    </source>
</reference>
<dbReference type="Pfam" id="PF07977">
    <property type="entry name" value="FabA"/>
    <property type="match status" value="1"/>
</dbReference>
<dbReference type="InterPro" id="IPR013114">
    <property type="entry name" value="FabA_FabZ"/>
</dbReference>
<dbReference type="GO" id="GO:0034017">
    <property type="term" value="F:trans-2-decenoyl-acyl-carrier-protein isomerase activity"/>
    <property type="evidence" value="ECO:0007669"/>
    <property type="project" value="UniProtKB-EC"/>
</dbReference>
<name>A0A418YAL2_9GAMM</name>
<evidence type="ECO:0000313" key="2">
    <source>
        <dbReference type="EMBL" id="RJG39999.1"/>
    </source>
</evidence>
<reference evidence="2 3" key="1">
    <citation type="submission" date="2018-09" db="EMBL/GenBank/DDBJ databases">
        <authorList>
            <person name="Wang F."/>
        </authorList>
    </citation>
    <scope>NUCLEOTIDE SEQUENCE [LARGE SCALE GENOMIC DNA]</scope>
    <source>
        <strain evidence="2 3">PLHSC7-2</strain>
    </source>
</reference>
<dbReference type="SUPFAM" id="SSF54637">
    <property type="entry name" value="Thioesterase/thiol ester dehydrase-isomerase"/>
    <property type="match status" value="1"/>
</dbReference>
<dbReference type="EMBL" id="QZCH01000032">
    <property type="protein sequence ID" value="RJG39999.1"/>
    <property type="molecule type" value="Genomic_DNA"/>
</dbReference>
<dbReference type="EC" id="5.3.3.14" evidence="2"/>
<dbReference type="Gene3D" id="3.10.129.10">
    <property type="entry name" value="Hotdog Thioesterase"/>
    <property type="match status" value="1"/>
</dbReference>
<dbReference type="NCBIfam" id="NF003509">
    <property type="entry name" value="PRK05174.1"/>
    <property type="match status" value="1"/>
</dbReference>
<keyword evidence="2" id="KW-0413">Isomerase</keyword>
<dbReference type="RefSeq" id="WP_119912159.1">
    <property type="nucleotide sequence ID" value="NZ_QZCH01000032.1"/>
</dbReference>
<dbReference type="GO" id="GO:0019171">
    <property type="term" value="F:(3R)-hydroxyacyl-[acyl-carrier-protein] dehydratase activity"/>
    <property type="evidence" value="ECO:0007669"/>
    <property type="project" value="UniProtKB-EC"/>
</dbReference>
<dbReference type="GO" id="GO:0006633">
    <property type="term" value="P:fatty acid biosynthetic process"/>
    <property type="evidence" value="ECO:0007669"/>
    <property type="project" value="UniProtKB-UniPathway"/>
</dbReference>
<proteinExistence type="predicted"/>
<dbReference type="EC" id="4.2.1.59" evidence="2"/>
<keyword evidence="1 2" id="KW-0456">Lyase</keyword>
<protein>
    <submittedName>
        <fullName evidence="2">Bifunctional 3-hydroxydecanoyl-ACP dehydratase/trans-2-decenoyl-ACP isomerase</fullName>
        <ecNumber evidence="2">4.2.1.59</ecNumber>
        <ecNumber evidence="2">5.3.3.14</ecNumber>
    </submittedName>
</protein>
<dbReference type="OrthoDB" id="9786735at2"/>
<dbReference type="PANTHER" id="PTHR30272:SF8">
    <property type="entry name" value="3-HYDROXYDECANOYL-[ACYL-CARRIER-PROTEIN] DEHYDRATASE"/>
    <property type="match status" value="1"/>
</dbReference>
<evidence type="ECO:0000256" key="1">
    <source>
        <dbReference type="ARBA" id="ARBA00023239"/>
    </source>
</evidence>
<gene>
    <name evidence="2" type="ORF">D1Z90_17855</name>
</gene>
<dbReference type="UniPathway" id="UPA00094"/>
<evidence type="ECO:0000313" key="3">
    <source>
        <dbReference type="Proteomes" id="UP000283255"/>
    </source>
</evidence>
<dbReference type="Proteomes" id="UP000283255">
    <property type="component" value="Unassembled WGS sequence"/>
</dbReference>
<sequence>MQFCQQTIQAMAKDEYFGPGNAQLPKGQMLMIDEISHISRSGGRYQQGQVIAQFKIRPDFWFFDCHFQNDPVMPGCLGLDAMWQLLGVFLGFCGLPGRGRAIGVGNVRFSGQIYPRHEVIEYRLDIKRVFQKPLALALADGAVYQQGKAIYQAQDLKVGLVPA</sequence>
<keyword evidence="3" id="KW-1185">Reference proteome</keyword>
<dbReference type="PANTHER" id="PTHR30272">
    <property type="entry name" value="3-HYDROXYACYL-[ACYL-CARRIER-PROTEIN] DEHYDRATASE"/>
    <property type="match status" value="1"/>
</dbReference>
<comment type="caution">
    <text evidence="2">The sequence shown here is derived from an EMBL/GenBank/DDBJ whole genome shotgun (WGS) entry which is preliminary data.</text>
</comment>
<dbReference type="AlphaFoldDB" id="A0A418YAL2"/>